<name>A0AA36HRW8_9DINO</name>
<dbReference type="AlphaFoldDB" id="A0AA36HRW8"/>
<feature type="active site" description="Proton acceptor" evidence="5">
    <location>
        <position position="133"/>
    </location>
</feature>
<protein>
    <submittedName>
        <fullName evidence="8">Uncharacterized protein</fullName>
    </submittedName>
</protein>
<keyword evidence="4" id="KW-0726">Sexual differentiation</keyword>
<accession>A0AA36HRW8</accession>
<evidence type="ECO:0000256" key="5">
    <source>
        <dbReference type="PIRSR" id="PIRSR607702-1"/>
    </source>
</evidence>
<feature type="chain" id="PRO_5041310767" evidence="7">
    <location>
        <begin position="22"/>
        <end position="208"/>
    </location>
</feature>
<dbReference type="EMBL" id="CAUJNA010000236">
    <property type="protein sequence ID" value="CAJ1374209.1"/>
    <property type="molecule type" value="Genomic_DNA"/>
</dbReference>
<organism evidence="8 9">
    <name type="scientific">Effrenium voratum</name>
    <dbReference type="NCBI Taxonomy" id="2562239"/>
    <lineage>
        <taxon>Eukaryota</taxon>
        <taxon>Sar</taxon>
        <taxon>Alveolata</taxon>
        <taxon>Dinophyceae</taxon>
        <taxon>Suessiales</taxon>
        <taxon>Symbiodiniaceae</taxon>
        <taxon>Effrenium</taxon>
    </lineage>
</organism>
<evidence type="ECO:0000256" key="4">
    <source>
        <dbReference type="ARBA" id="ARBA00022928"/>
    </source>
</evidence>
<keyword evidence="3" id="KW-0221">Differentiation</keyword>
<dbReference type="SUPFAM" id="SSF143724">
    <property type="entry name" value="PHP14-like"/>
    <property type="match status" value="1"/>
</dbReference>
<keyword evidence="9" id="KW-1185">Reference proteome</keyword>
<evidence type="ECO:0000313" key="8">
    <source>
        <dbReference type="EMBL" id="CAJ1374209.1"/>
    </source>
</evidence>
<keyword evidence="7" id="KW-0732">Signal</keyword>
<evidence type="ECO:0000256" key="3">
    <source>
        <dbReference type="ARBA" id="ARBA00022782"/>
    </source>
</evidence>
<dbReference type="Proteomes" id="UP001178507">
    <property type="component" value="Unassembled WGS sequence"/>
</dbReference>
<proteinExistence type="inferred from homology"/>
<comment type="caution">
    <text evidence="8">The sequence shown here is derived from an EMBL/GenBank/DDBJ whole genome shotgun (WGS) entry which is preliminary data.</text>
</comment>
<dbReference type="GO" id="GO:0005829">
    <property type="term" value="C:cytosol"/>
    <property type="evidence" value="ECO:0007669"/>
    <property type="project" value="TreeGrafter"/>
</dbReference>
<comment type="function">
    <text evidence="1">JanA and janB regulate somatic sex differentiation.</text>
</comment>
<dbReference type="Gene3D" id="3.50.20.20">
    <property type="entry name" value="Janus/Ocnus"/>
    <property type="match status" value="1"/>
</dbReference>
<comment type="similarity">
    <text evidence="2">Belongs to the janus family.</text>
</comment>
<evidence type="ECO:0000256" key="7">
    <source>
        <dbReference type="SAM" id="SignalP"/>
    </source>
</evidence>
<evidence type="ECO:0000256" key="6">
    <source>
        <dbReference type="PIRSR" id="PIRSR607702-2"/>
    </source>
</evidence>
<dbReference type="PANTHER" id="PTHR12258:SF5">
    <property type="entry name" value="BCDNA.GH02250-RELATED"/>
    <property type="match status" value="1"/>
</dbReference>
<feature type="signal peptide" evidence="7">
    <location>
        <begin position="1"/>
        <end position="21"/>
    </location>
</feature>
<evidence type="ECO:0000256" key="1">
    <source>
        <dbReference type="ARBA" id="ARBA00002508"/>
    </source>
</evidence>
<dbReference type="GO" id="GO:0007548">
    <property type="term" value="P:sex differentiation"/>
    <property type="evidence" value="ECO:0007669"/>
    <property type="project" value="UniProtKB-KW"/>
</dbReference>
<sequence length="208" mass="22445">MRKGGFAGLRLAVTCFALSRAGSVALCHWVPGRLNPSRATLVLGSLRMFSAPAAATAMAGECDGPTTNADDLEKARQMREEGEVDATAAAAALKAIPDVIIDDGTFKYVLMRVTAKTGESKYLVRGTDGAAYHKDVAMPYMRSYLQQGFEVEVLGGGRILHDAQRGVLKIYGFSYGFPWVKGAGHEITAEVCRGHFQGYQVDWSNEGY</sequence>
<evidence type="ECO:0000256" key="2">
    <source>
        <dbReference type="ARBA" id="ARBA00010971"/>
    </source>
</evidence>
<dbReference type="InterPro" id="IPR038596">
    <property type="entry name" value="Janus_sf"/>
</dbReference>
<dbReference type="GO" id="GO:0101006">
    <property type="term" value="F:protein histidine phosphatase activity"/>
    <property type="evidence" value="ECO:0007669"/>
    <property type="project" value="TreeGrafter"/>
</dbReference>
<reference evidence="8" key="1">
    <citation type="submission" date="2023-08" db="EMBL/GenBank/DDBJ databases">
        <authorList>
            <person name="Chen Y."/>
            <person name="Shah S."/>
            <person name="Dougan E. K."/>
            <person name="Thang M."/>
            <person name="Chan C."/>
        </authorList>
    </citation>
    <scope>NUCLEOTIDE SEQUENCE</scope>
</reference>
<dbReference type="PANTHER" id="PTHR12258">
    <property type="entry name" value="JANUS-A/JANUS-B"/>
    <property type="match status" value="1"/>
</dbReference>
<evidence type="ECO:0000313" key="9">
    <source>
        <dbReference type="Proteomes" id="UP001178507"/>
    </source>
</evidence>
<feature type="binding site" evidence="6">
    <location>
        <position position="107"/>
    </location>
    <ligand>
        <name>substrate</name>
    </ligand>
</feature>
<dbReference type="GO" id="GO:0030154">
    <property type="term" value="P:cell differentiation"/>
    <property type="evidence" value="ECO:0007669"/>
    <property type="project" value="UniProtKB-KW"/>
</dbReference>
<gene>
    <name evidence="8" type="ORF">EVOR1521_LOCUS3823</name>
</gene>
<dbReference type="Pfam" id="PF05005">
    <property type="entry name" value="Ocnus"/>
    <property type="match status" value="1"/>
</dbReference>
<dbReference type="InterPro" id="IPR007702">
    <property type="entry name" value="Janus"/>
</dbReference>